<gene>
    <name evidence="1" type="ORF">FHR82_009189</name>
</gene>
<dbReference type="AlphaFoldDB" id="A0A7W7VKB8"/>
<dbReference type="Proteomes" id="UP000520767">
    <property type="component" value="Unassembled WGS sequence"/>
</dbReference>
<keyword evidence="2" id="KW-1185">Reference proteome</keyword>
<dbReference type="EMBL" id="JACHJQ010000019">
    <property type="protein sequence ID" value="MBB4912915.1"/>
    <property type="molecule type" value="Genomic_DNA"/>
</dbReference>
<reference evidence="1 2" key="1">
    <citation type="submission" date="2020-08" db="EMBL/GenBank/DDBJ databases">
        <title>Genomic Encyclopedia of Type Strains, Phase III (KMG-III): the genomes of soil and plant-associated and newly described type strains.</title>
        <authorList>
            <person name="Whitman W."/>
        </authorList>
    </citation>
    <scope>NUCLEOTIDE SEQUENCE [LARGE SCALE GENOMIC DNA]</scope>
    <source>
        <strain evidence="1 2">CECT 8960</strain>
    </source>
</reference>
<accession>A0A7W7VKB8</accession>
<evidence type="ECO:0000313" key="1">
    <source>
        <dbReference type="EMBL" id="MBB4912915.1"/>
    </source>
</evidence>
<sequence length="44" mass="4543">MAGRPTSIQVRYLVNDTGDGAAYALTQALTELDNVTTEGVGCGL</sequence>
<protein>
    <submittedName>
        <fullName evidence="1">Uncharacterized protein</fullName>
    </submittedName>
</protein>
<evidence type="ECO:0000313" key="2">
    <source>
        <dbReference type="Proteomes" id="UP000520767"/>
    </source>
</evidence>
<comment type="caution">
    <text evidence="1">The sequence shown here is derived from an EMBL/GenBank/DDBJ whole genome shotgun (WGS) entry which is preliminary data.</text>
</comment>
<organism evidence="1 2">
    <name type="scientific">Actinophytocola algeriensis</name>
    <dbReference type="NCBI Taxonomy" id="1768010"/>
    <lineage>
        <taxon>Bacteria</taxon>
        <taxon>Bacillati</taxon>
        <taxon>Actinomycetota</taxon>
        <taxon>Actinomycetes</taxon>
        <taxon>Pseudonocardiales</taxon>
        <taxon>Pseudonocardiaceae</taxon>
    </lineage>
</organism>
<proteinExistence type="predicted"/>
<name>A0A7W7VKB8_9PSEU</name>